<proteinExistence type="predicted"/>
<evidence type="ECO:0000313" key="14">
    <source>
        <dbReference type="Proteomes" id="UP001165079"/>
    </source>
</evidence>
<dbReference type="Pfam" id="PF07730">
    <property type="entry name" value="HisKA_3"/>
    <property type="match status" value="1"/>
</dbReference>
<dbReference type="RefSeq" id="WP_285665086.1">
    <property type="nucleotide sequence ID" value="NZ_BSTX01000003.1"/>
</dbReference>
<organism evidence="13 14">
    <name type="scientific">Actinorhabdospora filicis</name>
    <dbReference type="NCBI Taxonomy" id="1785913"/>
    <lineage>
        <taxon>Bacteria</taxon>
        <taxon>Bacillati</taxon>
        <taxon>Actinomycetota</taxon>
        <taxon>Actinomycetes</taxon>
        <taxon>Micromonosporales</taxon>
        <taxon>Micromonosporaceae</taxon>
        <taxon>Actinorhabdospora</taxon>
    </lineage>
</organism>
<evidence type="ECO:0000256" key="3">
    <source>
        <dbReference type="ARBA" id="ARBA00022553"/>
    </source>
</evidence>
<feature type="transmembrane region" description="Helical" evidence="9">
    <location>
        <begin position="48"/>
        <end position="67"/>
    </location>
</feature>
<dbReference type="Pfam" id="PF23539">
    <property type="entry name" value="DUF7134"/>
    <property type="match status" value="1"/>
</dbReference>
<feature type="domain" description="DUF7134" evidence="12">
    <location>
        <begin position="8"/>
        <end position="165"/>
    </location>
</feature>
<protein>
    <recommendedName>
        <fullName evidence="2">histidine kinase</fullName>
        <ecNumber evidence="2">2.7.13.3</ecNumber>
    </recommendedName>
</protein>
<evidence type="ECO:0000256" key="4">
    <source>
        <dbReference type="ARBA" id="ARBA00022679"/>
    </source>
</evidence>
<name>A0A9W6WAS7_9ACTN</name>
<dbReference type="PANTHER" id="PTHR24421">
    <property type="entry name" value="NITRATE/NITRITE SENSOR PROTEIN NARX-RELATED"/>
    <property type="match status" value="1"/>
</dbReference>
<evidence type="ECO:0000256" key="1">
    <source>
        <dbReference type="ARBA" id="ARBA00000085"/>
    </source>
</evidence>
<evidence type="ECO:0000256" key="5">
    <source>
        <dbReference type="ARBA" id="ARBA00022741"/>
    </source>
</evidence>
<dbReference type="InterPro" id="IPR011712">
    <property type="entry name" value="Sig_transdc_His_kin_sub3_dim/P"/>
</dbReference>
<accession>A0A9W6WAS7</accession>
<evidence type="ECO:0000256" key="2">
    <source>
        <dbReference type="ARBA" id="ARBA00012438"/>
    </source>
</evidence>
<keyword evidence="5" id="KW-0547">Nucleotide-binding</keyword>
<feature type="domain" description="Histidine kinase/HSP90-like ATPase" evidence="10">
    <location>
        <begin position="307"/>
        <end position="393"/>
    </location>
</feature>
<feature type="transmembrane region" description="Helical" evidence="9">
    <location>
        <begin position="16"/>
        <end position="36"/>
    </location>
</feature>
<comment type="caution">
    <text evidence="13">The sequence shown here is derived from an EMBL/GenBank/DDBJ whole genome shotgun (WGS) entry which is preliminary data.</text>
</comment>
<evidence type="ECO:0000259" key="11">
    <source>
        <dbReference type="Pfam" id="PF07730"/>
    </source>
</evidence>
<evidence type="ECO:0000256" key="6">
    <source>
        <dbReference type="ARBA" id="ARBA00022777"/>
    </source>
</evidence>
<keyword evidence="8" id="KW-0902">Two-component regulatory system</keyword>
<dbReference type="EMBL" id="BSTX01000003">
    <property type="protein sequence ID" value="GLZ79954.1"/>
    <property type="molecule type" value="Genomic_DNA"/>
</dbReference>
<keyword evidence="9" id="KW-1133">Transmembrane helix</keyword>
<keyword evidence="4" id="KW-0808">Transferase</keyword>
<feature type="transmembrane region" description="Helical" evidence="9">
    <location>
        <begin position="74"/>
        <end position="90"/>
    </location>
</feature>
<dbReference type="Gene3D" id="3.30.565.10">
    <property type="entry name" value="Histidine kinase-like ATPase, C-terminal domain"/>
    <property type="match status" value="1"/>
</dbReference>
<reference evidence="13" key="1">
    <citation type="submission" date="2023-03" db="EMBL/GenBank/DDBJ databases">
        <title>Actinorhabdospora filicis NBRC 111898.</title>
        <authorList>
            <person name="Ichikawa N."/>
            <person name="Sato H."/>
            <person name="Tonouchi N."/>
        </authorList>
    </citation>
    <scope>NUCLEOTIDE SEQUENCE</scope>
    <source>
        <strain evidence="13">NBRC 111898</strain>
    </source>
</reference>
<sequence length="397" mass="42133">MTSLRRARDLFRARPVLADLALAALVYGLLLVASRIGPERTPEPLTPVAPPFQFVLMMAFPLSLALLLRRRHPLVLLAITLGGVLAYLVISPDTRRTLDIFPAIAMYSVAVRTPRLRAWLTGGAAALVLTASYTAAGARTLTEALSPALAVLLATAIGDGIRNRRAYIASVEERARQAEATREQEAERRVMEERLHIARELHDVLAHHIALINVQAQVAAHVLGSAPEQAREALGHVQEAGREALDELRTTVGLLRRPGSADEDAPTEPSPGLSGLPGLLASFRAAGHDVRGVTEGEPRPLSAQVELTAFRIAQEALTNVSKHAPGAAATVRIAYEREDLLVQVSDDGPGGAALGTGHGLIGMRERALSVEGTFQAGTRPGGGFLVRAVLPAPEVAA</sequence>
<keyword evidence="14" id="KW-1185">Reference proteome</keyword>
<evidence type="ECO:0000313" key="13">
    <source>
        <dbReference type="EMBL" id="GLZ79954.1"/>
    </source>
</evidence>
<comment type="catalytic activity">
    <reaction evidence="1">
        <text>ATP + protein L-histidine = ADP + protein N-phospho-L-histidine.</text>
        <dbReference type="EC" id="2.7.13.3"/>
    </reaction>
</comment>
<evidence type="ECO:0000259" key="10">
    <source>
        <dbReference type="Pfam" id="PF02518"/>
    </source>
</evidence>
<keyword evidence="7" id="KW-0067">ATP-binding</keyword>
<dbReference type="EC" id="2.7.13.3" evidence="2"/>
<dbReference type="InterPro" id="IPR055558">
    <property type="entry name" value="DUF7134"/>
</dbReference>
<dbReference type="InterPro" id="IPR036890">
    <property type="entry name" value="HATPase_C_sf"/>
</dbReference>
<evidence type="ECO:0000256" key="7">
    <source>
        <dbReference type="ARBA" id="ARBA00022840"/>
    </source>
</evidence>
<dbReference type="AlphaFoldDB" id="A0A9W6WAS7"/>
<keyword evidence="9" id="KW-0812">Transmembrane</keyword>
<dbReference type="Gene3D" id="1.20.5.1930">
    <property type="match status" value="1"/>
</dbReference>
<evidence type="ECO:0000256" key="9">
    <source>
        <dbReference type="SAM" id="Phobius"/>
    </source>
</evidence>
<gene>
    <name evidence="13" type="ORF">Afil01_47610</name>
</gene>
<keyword evidence="6 13" id="KW-0418">Kinase</keyword>
<dbReference type="GO" id="GO:0046983">
    <property type="term" value="F:protein dimerization activity"/>
    <property type="evidence" value="ECO:0007669"/>
    <property type="project" value="InterPro"/>
</dbReference>
<dbReference type="GO" id="GO:0016020">
    <property type="term" value="C:membrane"/>
    <property type="evidence" value="ECO:0007669"/>
    <property type="project" value="InterPro"/>
</dbReference>
<dbReference type="GO" id="GO:0000155">
    <property type="term" value="F:phosphorelay sensor kinase activity"/>
    <property type="evidence" value="ECO:0007669"/>
    <property type="project" value="InterPro"/>
</dbReference>
<evidence type="ECO:0000259" key="12">
    <source>
        <dbReference type="Pfam" id="PF23539"/>
    </source>
</evidence>
<dbReference type="GO" id="GO:0005524">
    <property type="term" value="F:ATP binding"/>
    <property type="evidence" value="ECO:0007669"/>
    <property type="project" value="UniProtKB-KW"/>
</dbReference>
<keyword evidence="9" id="KW-0472">Membrane</keyword>
<dbReference type="SUPFAM" id="SSF55874">
    <property type="entry name" value="ATPase domain of HSP90 chaperone/DNA topoisomerase II/histidine kinase"/>
    <property type="match status" value="1"/>
</dbReference>
<dbReference type="CDD" id="cd16917">
    <property type="entry name" value="HATPase_UhpB-NarQ-NarX-like"/>
    <property type="match status" value="1"/>
</dbReference>
<dbReference type="InterPro" id="IPR050482">
    <property type="entry name" value="Sensor_HK_TwoCompSys"/>
</dbReference>
<dbReference type="Pfam" id="PF02518">
    <property type="entry name" value="HATPase_c"/>
    <property type="match status" value="1"/>
</dbReference>
<dbReference type="Proteomes" id="UP001165079">
    <property type="component" value="Unassembled WGS sequence"/>
</dbReference>
<feature type="domain" description="Signal transduction histidine kinase subgroup 3 dimerisation and phosphoacceptor" evidence="11">
    <location>
        <begin position="193"/>
        <end position="258"/>
    </location>
</feature>
<evidence type="ECO:0000256" key="8">
    <source>
        <dbReference type="ARBA" id="ARBA00023012"/>
    </source>
</evidence>
<dbReference type="PANTHER" id="PTHR24421:SF10">
    <property type="entry name" value="NITRATE_NITRITE SENSOR PROTEIN NARQ"/>
    <property type="match status" value="1"/>
</dbReference>
<keyword evidence="3" id="KW-0597">Phosphoprotein</keyword>
<dbReference type="InterPro" id="IPR003594">
    <property type="entry name" value="HATPase_dom"/>
</dbReference>